<proteinExistence type="predicted"/>
<keyword evidence="1" id="KW-1133">Transmembrane helix</keyword>
<evidence type="ECO:0000313" key="2">
    <source>
        <dbReference type="EMBL" id="KAA0063304.1"/>
    </source>
</evidence>
<gene>
    <name evidence="2" type="ORF">E6C27_scaffold205G001270</name>
</gene>
<name>A0A5A7V7W6_CUCMM</name>
<accession>A0A5A7V7W6</accession>
<protein>
    <submittedName>
        <fullName evidence="2">Uncharacterized protein</fullName>
    </submittedName>
</protein>
<comment type="caution">
    <text evidence="2">The sequence shown here is derived from an EMBL/GenBank/DDBJ whole genome shotgun (WGS) entry which is preliminary data.</text>
</comment>
<evidence type="ECO:0000313" key="3">
    <source>
        <dbReference type="Proteomes" id="UP000321393"/>
    </source>
</evidence>
<keyword evidence="1" id="KW-0472">Membrane</keyword>
<dbReference type="EMBL" id="SSTE01002875">
    <property type="protein sequence ID" value="KAA0063304.1"/>
    <property type="molecule type" value="Genomic_DNA"/>
</dbReference>
<organism evidence="2 3">
    <name type="scientific">Cucumis melo var. makuwa</name>
    <name type="common">Oriental melon</name>
    <dbReference type="NCBI Taxonomy" id="1194695"/>
    <lineage>
        <taxon>Eukaryota</taxon>
        <taxon>Viridiplantae</taxon>
        <taxon>Streptophyta</taxon>
        <taxon>Embryophyta</taxon>
        <taxon>Tracheophyta</taxon>
        <taxon>Spermatophyta</taxon>
        <taxon>Magnoliopsida</taxon>
        <taxon>eudicotyledons</taxon>
        <taxon>Gunneridae</taxon>
        <taxon>Pentapetalae</taxon>
        <taxon>rosids</taxon>
        <taxon>fabids</taxon>
        <taxon>Cucurbitales</taxon>
        <taxon>Cucurbitaceae</taxon>
        <taxon>Benincaseae</taxon>
        <taxon>Cucumis</taxon>
    </lineage>
</organism>
<dbReference type="AlphaFoldDB" id="A0A5A7V7W6"/>
<evidence type="ECO:0000256" key="1">
    <source>
        <dbReference type="SAM" id="Phobius"/>
    </source>
</evidence>
<dbReference type="Proteomes" id="UP000321393">
    <property type="component" value="Unassembled WGS sequence"/>
</dbReference>
<feature type="transmembrane region" description="Helical" evidence="1">
    <location>
        <begin position="39"/>
        <end position="59"/>
    </location>
</feature>
<sequence>MVGKDEEVAQQFHAIMLMDYHQWERQDSHPKRERNCKKMYFQFFLTGFDCFSISSLVCWGRTVQIMGQ</sequence>
<keyword evidence="1" id="KW-0812">Transmembrane</keyword>
<reference evidence="2 3" key="1">
    <citation type="submission" date="2019-08" db="EMBL/GenBank/DDBJ databases">
        <title>Draft genome sequences of two oriental melons (Cucumis melo L. var makuwa).</title>
        <authorList>
            <person name="Kwon S.-Y."/>
        </authorList>
    </citation>
    <scope>NUCLEOTIDE SEQUENCE [LARGE SCALE GENOMIC DNA]</scope>
    <source>
        <strain evidence="3">cv. SW 3</strain>
        <tissue evidence="2">Leaf</tissue>
    </source>
</reference>